<protein>
    <submittedName>
        <fullName evidence="3">MSHA biogenesis protein MshI2</fullName>
    </submittedName>
</protein>
<evidence type="ECO:0000313" key="3">
    <source>
        <dbReference type="EMBL" id="GGW48665.1"/>
    </source>
</evidence>
<keyword evidence="2" id="KW-0812">Transmembrane</keyword>
<name>A0ABQ2WEH1_9ALTE</name>
<dbReference type="RefSeq" id="WP_189479271.1">
    <property type="nucleotide sequence ID" value="NZ_BMYR01000001.1"/>
</dbReference>
<feature type="transmembrane region" description="Helical" evidence="2">
    <location>
        <begin position="21"/>
        <end position="45"/>
    </location>
</feature>
<gene>
    <name evidence="3" type="primary">mshI2</name>
    <name evidence="3" type="ORF">GCM10008111_00420</name>
</gene>
<dbReference type="Proteomes" id="UP000634667">
    <property type="component" value="Unassembled WGS sequence"/>
</dbReference>
<dbReference type="Pfam" id="PF05137">
    <property type="entry name" value="PilN"/>
    <property type="match status" value="1"/>
</dbReference>
<feature type="coiled-coil region" evidence="1">
    <location>
        <begin position="46"/>
        <end position="73"/>
    </location>
</feature>
<keyword evidence="2" id="KW-0472">Membrane</keyword>
<dbReference type="EMBL" id="BMYR01000001">
    <property type="protein sequence ID" value="GGW48665.1"/>
    <property type="molecule type" value="Genomic_DNA"/>
</dbReference>
<dbReference type="InterPro" id="IPR007813">
    <property type="entry name" value="PilN"/>
</dbReference>
<keyword evidence="1" id="KW-0175">Coiled coil</keyword>
<evidence type="ECO:0000313" key="4">
    <source>
        <dbReference type="Proteomes" id="UP000634667"/>
    </source>
</evidence>
<comment type="caution">
    <text evidence="3">The sequence shown here is derived from an EMBL/GenBank/DDBJ whole genome shotgun (WGS) entry which is preliminary data.</text>
</comment>
<organism evidence="3 4">
    <name type="scientific">Alishewanella tabrizica</name>
    <dbReference type="NCBI Taxonomy" id="671278"/>
    <lineage>
        <taxon>Bacteria</taxon>
        <taxon>Pseudomonadati</taxon>
        <taxon>Pseudomonadota</taxon>
        <taxon>Gammaproteobacteria</taxon>
        <taxon>Alteromonadales</taxon>
        <taxon>Alteromonadaceae</taxon>
        <taxon>Alishewanella</taxon>
    </lineage>
</organism>
<sequence length="196" mass="22454">MKLRVNLFSAALLPPKQTLSLKHLGISLGSIAALIFVLSAVLWFLQQQQQQQLQVLSQQKQQQQTQADLMQQAILQRQPDTQLQQQVALAQTQWQRRQALLQFLQQQQQQITFFSPVFAHLVKIDRPELWLQQFVLTPHSSSWQGITQQPQSVAVWLQQLASLAQLQGQQFQQIQLQQQEDAPLIEFTLQSTGGTP</sequence>
<accession>A0ABQ2WEH1</accession>
<keyword evidence="2" id="KW-1133">Transmembrane helix</keyword>
<evidence type="ECO:0000256" key="2">
    <source>
        <dbReference type="SAM" id="Phobius"/>
    </source>
</evidence>
<evidence type="ECO:0000256" key="1">
    <source>
        <dbReference type="SAM" id="Coils"/>
    </source>
</evidence>
<proteinExistence type="predicted"/>
<reference evidence="4" key="1">
    <citation type="journal article" date="2019" name="Int. J. Syst. Evol. Microbiol.">
        <title>The Global Catalogue of Microorganisms (GCM) 10K type strain sequencing project: providing services to taxonomists for standard genome sequencing and annotation.</title>
        <authorList>
            <consortium name="The Broad Institute Genomics Platform"/>
            <consortium name="The Broad Institute Genome Sequencing Center for Infectious Disease"/>
            <person name="Wu L."/>
            <person name="Ma J."/>
        </authorList>
    </citation>
    <scope>NUCLEOTIDE SEQUENCE [LARGE SCALE GENOMIC DNA]</scope>
    <source>
        <strain evidence="4">KCTC 23723</strain>
    </source>
</reference>
<keyword evidence="4" id="KW-1185">Reference proteome</keyword>